<comment type="similarity">
    <text evidence="2 7">Belongs to the major facilitator superfamily. Sugar transporter (TC 2.A.1.1) family.</text>
</comment>
<gene>
    <name evidence="10" type="ORF">PBT88_19085</name>
</gene>
<feature type="transmembrane region" description="Helical" evidence="8">
    <location>
        <begin position="56"/>
        <end position="78"/>
    </location>
</feature>
<evidence type="ECO:0000256" key="5">
    <source>
        <dbReference type="ARBA" id="ARBA00022989"/>
    </source>
</evidence>
<evidence type="ECO:0000313" key="11">
    <source>
        <dbReference type="Proteomes" id="UP001210865"/>
    </source>
</evidence>
<evidence type="ECO:0000256" key="4">
    <source>
        <dbReference type="ARBA" id="ARBA00022692"/>
    </source>
</evidence>
<dbReference type="PROSITE" id="PS00217">
    <property type="entry name" value="SUGAR_TRANSPORT_2"/>
    <property type="match status" value="1"/>
</dbReference>
<dbReference type="RefSeq" id="WP_270076874.1">
    <property type="nucleotide sequence ID" value="NZ_CP115174.1"/>
</dbReference>
<sequence length="463" mass="48788">MADTASGSPGTEPSLLNPALLACIVTAALAGLLFGFDTAVISGTTDALTKQYHLDPTWLGITVSSALWGTLVGALFAGIPGDRFGSRDTLRVLALFYVVAGLGCAFAWSWGSLMAFRVIAGLAVGGSSVLAPVYISEIAPPSKRGGLVAAFQFNVIFGILLAYISNAIIASLHLGADEWRWKFGVAAVPALVFMLLLFRIPNSPRWLVGRGEEAQAKQSLAQIGMKPAQVEREIGEFRDSFASDHQRGGEQTGGEKLSWSRHAKPIMLAVMVAGFNQLSGINALLYYLNDIFTAAGGALSPDMQAIIIGVVNAAFTALGMLLIDRLGRKTLLLIGSVGMAACLAVAGLAMGGILPKPLVLYALIGFIAFFAPSTGAVIWVYISEVFPTPVRGRGSAIGASTHWGLNAVIAAIFPTVAAMSASLPFLFFAVMMAVQFVVVLVYFPETKGVPLEEMEKKLGVSMR</sequence>
<feature type="transmembrane region" description="Helical" evidence="8">
    <location>
        <begin position="360"/>
        <end position="382"/>
    </location>
</feature>
<keyword evidence="5 8" id="KW-1133">Transmembrane helix</keyword>
<comment type="subcellular location">
    <subcellularLocation>
        <location evidence="1">Membrane</location>
        <topology evidence="1">Multi-pass membrane protein</topology>
    </subcellularLocation>
</comment>
<reference evidence="10 11" key="1">
    <citation type="submission" date="2022-12" db="EMBL/GenBank/DDBJ databases">
        <title>Sphingomonas abieness sp. nov., an endophytic bacterium isolated from Abies koreana.</title>
        <authorList>
            <person name="Jiang L."/>
            <person name="Lee J."/>
        </authorList>
    </citation>
    <scope>NUCLEOTIDE SEQUENCE [LARGE SCALE GENOMIC DNA]</scope>
    <source>
        <strain evidence="11">PAMB 00755</strain>
    </source>
</reference>
<keyword evidence="11" id="KW-1185">Reference proteome</keyword>
<dbReference type="PROSITE" id="PS50850">
    <property type="entry name" value="MFS"/>
    <property type="match status" value="1"/>
</dbReference>
<feature type="transmembrane region" description="Helical" evidence="8">
    <location>
        <begin position="330"/>
        <end position="354"/>
    </location>
</feature>
<feature type="transmembrane region" description="Helical" evidence="8">
    <location>
        <begin position="147"/>
        <end position="169"/>
    </location>
</feature>
<dbReference type="PANTHER" id="PTHR48020:SF12">
    <property type="entry name" value="PROTON MYO-INOSITOL COTRANSPORTER"/>
    <property type="match status" value="1"/>
</dbReference>
<evidence type="ECO:0000313" key="10">
    <source>
        <dbReference type="EMBL" id="WBO22226.1"/>
    </source>
</evidence>
<dbReference type="Proteomes" id="UP001210865">
    <property type="component" value="Chromosome"/>
</dbReference>
<name>A0ABY7NL15_9SPHN</name>
<feature type="transmembrane region" description="Helical" evidence="8">
    <location>
        <begin position="90"/>
        <end position="108"/>
    </location>
</feature>
<feature type="transmembrane region" description="Helical" evidence="8">
    <location>
        <begin position="403"/>
        <end position="419"/>
    </location>
</feature>
<dbReference type="InterPro" id="IPR036259">
    <property type="entry name" value="MFS_trans_sf"/>
</dbReference>
<dbReference type="EMBL" id="CP115174">
    <property type="protein sequence ID" value="WBO22226.1"/>
    <property type="molecule type" value="Genomic_DNA"/>
</dbReference>
<feature type="domain" description="Major facilitator superfamily (MFS) profile" evidence="9">
    <location>
        <begin position="23"/>
        <end position="447"/>
    </location>
</feature>
<feature type="transmembrane region" description="Helical" evidence="8">
    <location>
        <begin position="425"/>
        <end position="443"/>
    </location>
</feature>
<keyword evidence="3 7" id="KW-0813">Transport</keyword>
<feature type="transmembrane region" description="Helical" evidence="8">
    <location>
        <begin position="15"/>
        <end position="36"/>
    </location>
</feature>
<evidence type="ECO:0000256" key="3">
    <source>
        <dbReference type="ARBA" id="ARBA00022448"/>
    </source>
</evidence>
<keyword evidence="4 8" id="KW-0812">Transmembrane</keyword>
<proteinExistence type="inferred from homology"/>
<keyword evidence="6 8" id="KW-0472">Membrane</keyword>
<dbReference type="InterPro" id="IPR003663">
    <property type="entry name" value="Sugar/inositol_transpt"/>
</dbReference>
<dbReference type="PRINTS" id="PR00171">
    <property type="entry name" value="SUGRTRNSPORT"/>
</dbReference>
<feature type="transmembrane region" description="Helical" evidence="8">
    <location>
        <begin position="303"/>
        <end position="323"/>
    </location>
</feature>
<accession>A0ABY7NL15</accession>
<dbReference type="InterPro" id="IPR020846">
    <property type="entry name" value="MFS_dom"/>
</dbReference>
<evidence type="ECO:0000256" key="2">
    <source>
        <dbReference type="ARBA" id="ARBA00010992"/>
    </source>
</evidence>
<protein>
    <submittedName>
        <fullName evidence="10">Sugar porter family MFS transporter</fullName>
    </submittedName>
</protein>
<dbReference type="Pfam" id="PF00083">
    <property type="entry name" value="Sugar_tr"/>
    <property type="match status" value="1"/>
</dbReference>
<dbReference type="InterPro" id="IPR005828">
    <property type="entry name" value="MFS_sugar_transport-like"/>
</dbReference>
<feature type="transmembrane region" description="Helical" evidence="8">
    <location>
        <begin position="114"/>
        <end position="135"/>
    </location>
</feature>
<dbReference type="InterPro" id="IPR005829">
    <property type="entry name" value="Sugar_transporter_CS"/>
</dbReference>
<dbReference type="Gene3D" id="1.20.1250.20">
    <property type="entry name" value="MFS general substrate transporter like domains"/>
    <property type="match status" value="1"/>
</dbReference>
<dbReference type="InterPro" id="IPR050814">
    <property type="entry name" value="Myo-inositol_Transporter"/>
</dbReference>
<evidence type="ECO:0000256" key="1">
    <source>
        <dbReference type="ARBA" id="ARBA00004141"/>
    </source>
</evidence>
<evidence type="ECO:0000256" key="7">
    <source>
        <dbReference type="RuleBase" id="RU003346"/>
    </source>
</evidence>
<organism evidence="10 11">
    <name type="scientific">Sphingomonas abietis</name>
    <dbReference type="NCBI Taxonomy" id="3012344"/>
    <lineage>
        <taxon>Bacteria</taxon>
        <taxon>Pseudomonadati</taxon>
        <taxon>Pseudomonadota</taxon>
        <taxon>Alphaproteobacteria</taxon>
        <taxon>Sphingomonadales</taxon>
        <taxon>Sphingomonadaceae</taxon>
        <taxon>Sphingomonas</taxon>
    </lineage>
</organism>
<dbReference type="PANTHER" id="PTHR48020">
    <property type="entry name" value="PROTON MYO-INOSITOL COTRANSPORTER"/>
    <property type="match status" value="1"/>
</dbReference>
<evidence type="ECO:0000256" key="8">
    <source>
        <dbReference type="SAM" id="Phobius"/>
    </source>
</evidence>
<evidence type="ECO:0000259" key="9">
    <source>
        <dbReference type="PROSITE" id="PS50850"/>
    </source>
</evidence>
<evidence type="ECO:0000256" key="6">
    <source>
        <dbReference type="ARBA" id="ARBA00023136"/>
    </source>
</evidence>
<dbReference type="SUPFAM" id="SSF103473">
    <property type="entry name" value="MFS general substrate transporter"/>
    <property type="match status" value="1"/>
</dbReference>
<dbReference type="NCBIfam" id="TIGR00879">
    <property type="entry name" value="SP"/>
    <property type="match status" value="1"/>
</dbReference>
<feature type="transmembrane region" description="Helical" evidence="8">
    <location>
        <begin position="266"/>
        <end position="288"/>
    </location>
</feature>
<feature type="transmembrane region" description="Helical" evidence="8">
    <location>
        <begin position="181"/>
        <end position="200"/>
    </location>
</feature>
<dbReference type="PROSITE" id="PS00216">
    <property type="entry name" value="SUGAR_TRANSPORT_1"/>
    <property type="match status" value="1"/>
</dbReference>